<feature type="transmembrane region" description="Helical" evidence="1">
    <location>
        <begin position="75"/>
        <end position="95"/>
    </location>
</feature>
<comment type="caution">
    <text evidence="2">The sequence shown here is derived from an EMBL/GenBank/DDBJ whole genome shotgun (WGS) entry which is preliminary data.</text>
</comment>
<evidence type="ECO:0000256" key="1">
    <source>
        <dbReference type="SAM" id="Phobius"/>
    </source>
</evidence>
<dbReference type="EMBL" id="JBHTLS010000135">
    <property type="protein sequence ID" value="MFD1107158.1"/>
    <property type="molecule type" value="Genomic_DNA"/>
</dbReference>
<gene>
    <name evidence="2" type="ORF">ACFQ24_20015</name>
</gene>
<keyword evidence="1" id="KW-0812">Transmembrane</keyword>
<accession>A0ABW3P888</accession>
<dbReference type="RefSeq" id="WP_380914496.1">
    <property type="nucleotide sequence ID" value="NZ_JBHTLS010000135.1"/>
</dbReference>
<evidence type="ECO:0000313" key="3">
    <source>
        <dbReference type="Proteomes" id="UP001597203"/>
    </source>
</evidence>
<keyword evidence="3" id="KW-1185">Reference proteome</keyword>
<sequence>MMQASTVQGSDASWRRWMWVGLAGLLLLPAVAMRFTAEVNWGLEDFAAAALLLGMMGGGVELASRMAVRPIWRMMTGVAVVAAVALIWVDAAVGIG</sequence>
<keyword evidence="1" id="KW-1133">Transmembrane helix</keyword>
<reference evidence="3" key="1">
    <citation type="journal article" date="2019" name="Int. J. Syst. Evol. Microbiol.">
        <title>The Global Catalogue of Microorganisms (GCM) 10K type strain sequencing project: providing services to taxonomists for standard genome sequencing and annotation.</title>
        <authorList>
            <consortium name="The Broad Institute Genomics Platform"/>
            <consortium name="The Broad Institute Genome Sequencing Center for Infectious Disease"/>
            <person name="Wu L."/>
            <person name="Ma J."/>
        </authorList>
    </citation>
    <scope>NUCLEOTIDE SEQUENCE [LARGE SCALE GENOMIC DNA]</scope>
    <source>
        <strain evidence="3">CCUG 54329</strain>
    </source>
</reference>
<keyword evidence="1" id="KW-0472">Membrane</keyword>
<proteinExistence type="predicted"/>
<feature type="transmembrane region" description="Helical" evidence="1">
    <location>
        <begin position="46"/>
        <end position="63"/>
    </location>
</feature>
<dbReference type="Proteomes" id="UP001597203">
    <property type="component" value="Unassembled WGS sequence"/>
</dbReference>
<name>A0ABW3P888_9SPHN</name>
<organism evidence="2 3">
    <name type="scientific">Sphingobium olei</name>
    <dbReference type="NCBI Taxonomy" id="420955"/>
    <lineage>
        <taxon>Bacteria</taxon>
        <taxon>Pseudomonadati</taxon>
        <taxon>Pseudomonadota</taxon>
        <taxon>Alphaproteobacteria</taxon>
        <taxon>Sphingomonadales</taxon>
        <taxon>Sphingomonadaceae</taxon>
        <taxon>Sphingobium</taxon>
    </lineage>
</organism>
<protein>
    <submittedName>
        <fullName evidence="2">Uncharacterized protein</fullName>
    </submittedName>
</protein>
<evidence type="ECO:0000313" key="2">
    <source>
        <dbReference type="EMBL" id="MFD1107158.1"/>
    </source>
</evidence>